<feature type="domain" description="NADP-dependent oxidoreductase" evidence="2">
    <location>
        <begin position="15"/>
        <end position="310"/>
    </location>
</feature>
<dbReference type="CDD" id="cd19079">
    <property type="entry name" value="AKR_EcYajO-like"/>
    <property type="match status" value="1"/>
</dbReference>
<dbReference type="PRINTS" id="PR00069">
    <property type="entry name" value="ALDKETRDTASE"/>
</dbReference>
<evidence type="ECO:0000313" key="3">
    <source>
        <dbReference type="EMBL" id="XDS46469.1"/>
    </source>
</evidence>
<proteinExistence type="predicted"/>
<dbReference type="AlphaFoldDB" id="A0AB39UME5"/>
<organism evidence="5">
    <name type="scientific">Bifidobacterium fermentum</name>
    <dbReference type="NCBI Taxonomy" id="3059035"/>
    <lineage>
        <taxon>Bacteria</taxon>
        <taxon>Bacillati</taxon>
        <taxon>Actinomycetota</taxon>
        <taxon>Actinomycetes</taxon>
        <taxon>Bifidobacteriales</taxon>
        <taxon>Bifidobacteriaceae</taxon>
        <taxon>Bifidobacterium</taxon>
    </lineage>
</organism>
<dbReference type="GO" id="GO:0005829">
    <property type="term" value="C:cytosol"/>
    <property type="evidence" value="ECO:0007669"/>
    <property type="project" value="UniProtKB-ARBA"/>
</dbReference>
<dbReference type="InterPro" id="IPR020471">
    <property type="entry name" value="AKR"/>
</dbReference>
<dbReference type="SUPFAM" id="SSF51430">
    <property type="entry name" value="NAD(P)-linked oxidoreductase"/>
    <property type="match status" value="1"/>
</dbReference>
<dbReference type="InterPro" id="IPR050523">
    <property type="entry name" value="AKR_Detox_Biosynth"/>
</dbReference>
<dbReference type="EMBL" id="CP129683">
    <property type="protein sequence ID" value="XDS49977.1"/>
    <property type="molecule type" value="Genomic_DNA"/>
</dbReference>
<protein>
    <submittedName>
        <fullName evidence="5">Aldo/keto reductase</fullName>
        <ecNumber evidence="5">1.1.1.-</ecNumber>
    </submittedName>
</protein>
<dbReference type="GO" id="GO:0016491">
    <property type="term" value="F:oxidoreductase activity"/>
    <property type="evidence" value="ECO:0007669"/>
    <property type="project" value="UniProtKB-KW"/>
</dbReference>
<keyword evidence="1 5" id="KW-0560">Oxidoreductase</keyword>
<evidence type="ECO:0000256" key="1">
    <source>
        <dbReference type="ARBA" id="ARBA00023002"/>
    </source>
</evidence>
<dbReference type="InterPro" id="IPR036812">
    <property type="entry name" value="NAD(P)_OxRdtase_dom_sf"/>
</dbReference>
<reference evidence="5" key="1">
    <citation type="submission" date="2023-07" db="EMBL/GenBank/DDBJ databases">
        <title>Bifidobacterium aquikefiriaerophilum sp. nov. and Bifidobacterium eccum sp. nov., isolated from water kefir.</title>
        <authorList>
            <person name="Breselge S."/>
            <person name="Bellassi P."/>
            <person name="Barcenilla C."/>
            <person name="Alvarez-Ordonez A."/>
            <person name="Morelli L."/>
            <person name="Cotter P.D."/>
        </authorList>
    </citation>
    <scope>NUCLEOTIDE SEQUENCE</scope>
    <source>
        <strain evidence="5">WK012_4_13</strain>
        <strain evidence="4">WK013_4_14</strain>
        <strain evidence="3">WK048_4_13</strain>
    </source>
</reference>
<dbReference type="KEGG" id="bfk:QN062_06085"/>
<dbReference type="RefSeq" id="WP_369340949.1">
    <property type="nucleotide sequence ID" value="NZ_CP129675.1"/>
</dbReference>
<dbReference type="EMBL" id="CP129682">
    <property type="protein sequence ID" value="XDS48750.1"/>
    <property type="molecule type" value="Genomic_DNA"/>
</dbReference>
<evidence type="ECO:0000313" key="4">
    <source>
        <dbReference type="EMBL" id="XDS48750.1"/>
    </source>
</evidence>
<name>A0AB39UME5_9BIFI</name>
<dbReference type="FunFam" id="3.20.20.100:FF:000004">
    <property type="entry name" value="Oxidoreductase, aldo/keto reductase"/>
    <property type="match status" value="1"/>
</dbReference>
<dbReference type="EC" id="1.1.1.-" evidence="5"/>
<dbReference type="Pfam" id="PF00248">
    <property type="entry name" value="Aldo_ket_red"/>
    <property type="match status" value="1"/>
</dbReference>
<evidence type="ECO:0000259" key="2">
    <source>
        <dbReference type="Pfam" id="PF00248"/>
    </source>
</evidence>
<evidence type="ECO:0000313" key="5">
    <source>
        <dbReference type="EMBL" id="XDS49977.1"/>
    </source>
</evidence>
<dbReference type="PANTHER" id="PTHR43364:SF4">
    <property type="entry name" value="NAD(P)-LINKED OXIDOREDUCTASE SUPERFAMILY PROTEIN"/>
    <property type="match status" value="1"/>
</dbReference>
<accession>A0AB39UME5</accession>
<dbReference type="PANTHER" id="PTHR43364">
    <property type="entry name" value="NADH-SPECIFIC METHYLGLYOXAL REDUCTASE-RELATED"/>
    <property type="match status" value="1"/>
</dbReference>
<dbReference type="InterPro" id="IPR023210">
    <property type="entry name" value="NADP_OxRdtase_dom"/>
</dbReference>
<dbReference type="EMBL" id="CP129675">
    <property type="protein sequence ID" value="XDS46469.1"/>
    <property type="molecule type" value="Genomic_DNA"/>
</dbReference>
<sequence length="338" mass="37283">MQYVSLGVSGIQVSPIFLGGMSFGEPDPNQHQWTVDPDTTRSIIAKAIDLGINAIDTANCYANGSSETYIGEALKALGVNRENVVLASKVYFNEGHSSAEAIKREIEGSLRRLGTEYLDLYILHRFDYGTPIEESMQALDDLVKEGKVRALGASEMYGYQYHNLQKAAHANGWTPLSSLQCHYNLLYREDERELLPVARQYGALPTPYSPLASGHLARSTWDSDSLRGTTDAVVRDKYDAARNQDQPIIERVAHLAQKHGVSMAQIALSWQWSHGASSPIVGCSSPERVEEAVKALDVHLEEGDIQYLESPYVAHELVGPLARPGEKHLAGTTKPEHR</sequence>
<dbReference type="Gene3D" id="3.20.20.100">
    <property type="entry name" value="NADP-dependent oxidoreductase domain"/>
    <property type="match status" value="1"/>
</dbReference>
<gene>
    <name evidence="5" type="ORF">QN062_06085</name>
    <name evidence="4" type="ORF">QN216_00280</name>
    <name evidence="3" type="ORF">QN217_10165</name>
</gene>